<sequence length="687" mass="78242">MLNPLPDELSFINEHRLTKATIAKPKWLLNEVEENLWYCIFGNSVIYIDFSIALANGSLLTHCANSTLLDAIKQYLCALTHPSAVGTVVRAENTGKQLLRRALHVLDHFLICGSFVSVHGTEYRQLSKNDIHHFIATISASRSIKTNIYEPERRITDFVRTLKVTPGEIASAKKRVPGIFRTESCDLPEGVSEEQLKIARVWLYVNKFYIPGSRDDLFKYEVSATRLLNYLIGKKVLSNLKFDNLELDYLCFEPREQFVREFQSISVAPGSEDERAGIEYVQSYLQILSIMGHEITADHALLTYDALTALDEKEVLKHGQLKAKQRFATLPFEIANLSLRRAIEFYLEYGEDLVNYYLTLAEKNWQGEWLENVPLSLMKLGVRRFKNTQVSAKDFFAELRNGVSLYQMLQVLLGAIIVIVNTLMARRDAELRGLTSSSIVPDGPYFFLAFDLGKANLGEVRERVLRPIPPLGAEALGLLARLSEQLNSMGYQSSHTLFQRFKYGNLADSTPYGTTEGTRIWLRLCLNRFCDYIEIPTDENSCRHYIRPHQLRRNFAMIFFWQGSFGGIEVLRYFLGHQRPSETYRYVTESLKGSVLRRVKAKVAAELIKADSSATDSLAQFICERHGITLDDLHVLPETDVIDYIEDLLSSKEAEIEPEFVDGPNGEEYKILYKICAVRSLSGEFNG</sequence>
<dbReference type="GO" id="GO:0003677">
    <property type="term" value="F:DNA binding"/>
    <property type="evidence" value="ECO:0007669"/>
    <property type="project" value="InterPro"/>
</dbReference>
<evidence type="ECO:0000256" key="1">
    <source>
        <dbReference type="ARBA" id="ARBA00023172"/>
    </source>
</evidence>
<dbReference type="InterPro" id="IPR013762">
    <property type="entry name" value="Integrase-like_cat_sf"/>
</dbReference>
<name>A0A7Z2ZS52_9BURK</name>
<dbReference type="Proteomes" id="UP000502415">
    <property type="component" value="Chromosome"/>
</dbReference>
<proteinExistence type="predicted"/>
<accession>A0A7Z2ZS52</accession>
<dbReference type="InterPro" id="IPR011010">
    <property type="entry name" value="DNA_brk_join_enz"/>
</dbReference>
<evidence type="ECO:0000313" key="2">
    <source>
        <dbReference type="EMBL" id="QJD99829.1"/>
    </source>
</evidence>
<dbReference type="Gene3D" id="1.10.443.10">
    <property type="entry name" value="Intergrase catalytic core"/>
    <property type="match status" value="1"/>
</dbReference>
<dbReference type="SUPFAM" id="SSF56349">
    <property type="entry name" value="DNA breaking-rejoining enzymes"/>
    <property type="match status" value="1"/>
</dbReference>
<dbReference type="RefSeq" id="WP_169434778.1">
    <property type="nucleotide sequence ID" value="NZ_CP051685.1"/>
</dbReference>
<gene>
    <name evidence="2" type="ORF">HH212_07170</name>
</gene>
<protein>
    <submittedName>
        <fullName evidence="2">Phage integrase family protein</fullName>
    </submittedName>
</protein>
<dbReference type="AlphaFoldDB" id="A0A7Z2ZS52"/>
<dbReference type="KEGG" id="mfy:HH212_07170"/>
<dbReference type="GO" id="GO:0015074">
    <property type="term" value="P:DNA integration"/>
    <property type="evidence" value="ECO:0007669"/>
    <property type="project" value="InterPro"/>
</dbReference>
<dbReference type="GO" id="GO:0006310">
    <property type="term" value="P:DNA recombination"/>
    <property type="evidence" value="ECO:0007669"/>
    <property type="project" value="UniProtKB-KW"/>
</dbReference>
<organism evidence="2 3">
    <name type="scientific">Massilia forsythiae</name>
    <dbReference type="NCBI Taxonomy" id="2728020"/>
    <lineage>
        <taxon>Bacteria</taxon>
        <taxon>Pseudomonadati</taxon>
        <taxon>Pseudomonadota</taxon>
        <taxon>Betaproteobacteria</taxon>
        <taxon>Burkholderiales</taxon>
        <taxon>Oxalobacteraceae</taxon>
        <taxon>Telluria group</taxon>
        <taxon>Massilia</taxon>
    </lineage>
</organism>
<keyword evidence="3" id="KW-1185">Reference proteome</keyword>
<evidence type="ECO:0000313" key="3">
    <source>
        <dbReference type="Proteomes" id="UP000502415"/>
    </source>
</evidence>
<reference evidence="2 3" key="1">
    <citation type="submission" date="2020-04" db="EMBL/GenBank/DDBJ databases">
        <title>Genome sequencing of novel species.</title>
        <authorList>
            <person name="Heo J."/>
            <person name="Kim S.-J."/>
            <person name="Kim J.-S."/>
            <person name="Hong S.-B."/>
            <person name="Kwon S.-W."/>
        </authorList>
    </citation>
    <scope>NUCLEOTIDE SEQUENCE [LARGE SCALE GENOMIC DNA]</scope>
    <source>
        <strain evidence="2 3">GN2-R2</strain>
    </source>
</reference>
<dbReference type="EMBL" id="CP051685">
    <property type="protein sequence ID" value="QJD99829.1"/>
    <property type="molecule type" value="Genomic_DNA"/>
</dbReference>
<keyword evidence="1" id="KW-0233">DNA recombination</keyword>